<gene>
    <name evidence="2" type="ORF">GUITHDRAFT_140552</name>
</gene>
<dbReference type="PaxDb" id="55529-EKX43227"/>
<reference evidence="3" key="3">
    <citation type="submission" date="2016-03" db="UniProtKB">
        <authorList>
            <consortium name="EnsemblProtists"/>
        </authorList>
    </citation>
    <scope>IDENTIFICATION</scope>
</reference>
<dbReference type="Proteomes" id="UP000011087">
    <property type="component" value="Unassembled WGS sequence"/>
</dbReference>
<accession>L1J4H5</accession>
<keyword evidence="4" id="KW-1185">Reference proteome</keyword>
<keyword evidence="1" id="KW-0472">Membrane</keyword>
<evidence type="ECO:0000313" key="3">
    <source>
        <dbReference type="EnsemblProtists" id="EKX43227"/>
    </source>
</evidence>
<dbReference type="EMBL" id="JH993011">
    <property type="protein sequence ID" value="EKX43227.1"/>
    <property type="molecule type" value="Genomic_DNA"/>
</dbReference>
<organism evidence="2">
    <name type="scientific">Guillardia theta (strain CCMP2712)</name>
    <name type="common">Cryptophyte</name>
    <dbReference type="NCBI Taxonomy" id="905079"/>
    <lineage>
        <taxon>Eukaryota</taxon>
        <taxon>Cryptophyceae</taxon>
        <taxon>Pyrenomonadales</taxon>
        <taxon>Geminigeraceae</taxon>
        <taxon>Guillardia</taxon>
    </lineage>
</organism>
<proteinExistence type="predicted"/>
<dbReference type="GeneID" id="17300016"/>
<protein>
    <submittedName>
        <fullName evidence="2 3">Uncharacterized protein</fullName>
    </submittedName>
</protein>
<feature type="transmembrane region" description="Helical" evidence="1">
    <location>
        <begin position="21"/>
        <end position="38"/>
    </location>
</feature>
<evidence type="ECO:0000313" key="2">
    <source>
        <dbReference type="EMBL" id="EKX43227.1"/>
    </source>
</evidence>
<evidence type="ECO:0000256" key="1">
    <source>
        <dbReference type="SAM" id="Phobius"/>
    </source>
</evidence>
<reference evidence="2 4" key="1">
    <citation type="journal article" date="2012" name="Nature">
        <title>Algal genomes reveal evolutionary mosaicism and the fate of nucleomorphs.</title>
        <authorList>
            <consortium name="DOE Joint Genome Institute"/>
            <person name="Curtis B.A."/>
            <person name="Tanifuji G."/>
            <person name="Burki F."/>
            <person name="Gruber A."/>
            <person name="Irimia M."/>
            <person name="Maruyama S."/>
            <person name="Arias M.C."/>
            <person name="Ball S.G."/>
            <person name="Gile G.H."/>
            <person name="Hirakawa Y."/>
            <person name="Hopkins J.F."/>
            <person name="Kuo A."/>
            <person name="Rensing S.A."/>
            <person name="Schmutz J."/>
            <person name="Symeonidi A."/>
            <person name="Elias M."/>
            <person name="Eveleigh R.J."/>
            <person name="Herman E.K."/>
            <person name="Klute M.J."/>
            <person name="Nakayama T."/>
            <person name="Obornik M."/>
            <person name="Reyes-Prieto A."/>
            <person name="Armbrust E.V."/>
            <person name="Aves S.J."/>
            <person name="Beiko R.G."/>
            <person name="Coutinho P."/>
            <person name="Dacks J.B."/>
            <person name="Durnford D.G."/>
            <person name="Fast N.M."/>
            <person name="Green B.R."/>
            <person name="Grisdale C.J."/>
            <person name="Hempel F."/>
            <person name="Henrissat B."/>
            <person name="Hoppner M.P."/>
            <person name="Ishida K."/>
            <person name="Kim E."/>
            <person name="Koreny L."/>
            <person name="Kroth P.G."/>
            <person name="Liu Y."/>
            <person name="Malik S.B."/>
            <person name="Maier U.G."/>
            <person name="McRose D."/>
            <person name="Mock T."/>
            <person name="Neilson J.A."/>
            <person name="Onodera N.T."/>
            <person name="Poole A.M."/>
            <person name="Pritham E.J."/>
            <person name="Richards T.A."/>
            <person name="Rocap G."/>
            <person name="Roy S.W."/>
            <person name="Sarai C."/>
            <person name="Schaack S."/>
            <person name="Shirato S."/>
            <person name="Slamovits C.H."/>
            <person name="Spencer D.F."/>
            <person name="Suzuki S."/>
            <person name="Worden A.Z."/>
            <person name="Zauner S."/>
            <person name="Barry K."/>
            <person name="Bell C."/>
            <person name="Bharti A.K."/>
            <person name="Crow J.A."/>
            <person name="Grimwood J."/>
            <person name="Kramer R."/>
            <person name="Lindquist E."/>
            <person name="Lucas S."/>
            <person name="Salamov A."/>
            <person name="McFadden G.I."/>
            <person name="Lane C.E."/>
            <person name="Keeling P.J."/>
            <person name="Gray M.W."/>
            <person name="Grigoriev I.V."/>
            <person name="Archibald J.M."/>
        </authorList>
    </citation>
    <scope>NUCLEOTIDE SEQUENCE</scope>
    <source>
        <strain evidence="2 4">CCMP2712</strain>
    </source>
</reference>
<dbReference type="HOGENOM" id="CLU_925740_0_0_1"/>
<name>L1J4H5_GUITC</name>
<dbReference type="EnsemblProtists" id="EKX43227">
    <property type="protein sequence ID" value="EKX43227"/>
    <property type="gene ID" value="GUITHDRAFT_140552"/>
</dbReference>
<feature type="transmembrane region" description="Helical" evidence="1">
    <location>
        <begin position="156"/>
        <end position="176"/>
    </location>
</feature>
<sequence>MPGFRHAAAAAIAPHTPAGKVFLLPTLVISLYAIALNSEPCGGVTTFQASWVRCGTVLAGSVMGIIMRLLNYRKINPISFHYAGVMQQAQVRADLVMASGRFGQDGRRARRFGLMSGNDTILMLSAVLILYANILVYDTQLLSSLWSNPISSTPAWSAFLCFILSIPLLALGNYVMRTEHKFVIYYNVALLLVNIFILSVELMQCGNAGMNNLNSAGYFDLLPIQSSNFTLVYSAIQPALTFVAALRVGAGVDVAEGGDVEGEEEESGGGDVDVARGQQTPRAQGVLQAGHAVVTGSCVFC</sequence>
<reference evidence="4" key="2">
    <citation type="submission" date="2012-11" db="EMBL/GenBank/DDBJ databases">
        <authorList>
            <person name="Kuo A."/>
            <person name="Curtis B.A."/>
            <person name="Tanifuji G."/>
            <person name="Burki F."/>
            <person name="Gruber A."/>
            <person name="Irimia M."/>
            <person name="Maruyama S."/>
            <person name="Arias M.C."/>
            <person name="Ball S.G."/>
            <person name="Gile G.H."/>
            <person name="Hirakawa Y."/>
            <person name="Hopkins J.F."/>
            <person name="Rensing S.A."/>
            <person name="Schmutz J."/>
            <person name="Symeonidi A."/>
            <person name="Elias M."/>
            <person name="Eveleigh R.J."/>
            <person name="Herman E.K."/>
            <person name="Klute M.J."/>
            <person name="Nakayama T."/>
            <person name="Obornik M."/>
            <person name="Reyes-Prieto A."/>
            <person name="Armbrust E.V."/>
            <person name="Aves S.J."/>
            <person name="Beiko R.G."/>
            <person name="Coutinho P."/>
            <person name="Dacks J.B."/>
            <person name="Durnford D.G."/>
            <person name="Fast N.M."/>
            <person name="Green B.R."/>
            <person name="Grisdale C."/>
            <person name="Hempe F."/>
            <person name="Henrissat B."/>
            <person name="Hoppner M.P."/>
            <person name="Ishida K.-I."/>
            <person name="Kim E."/>
            <person name="Koreny L."/>
            <person name="Kroth P.G."/>
            <person name="Liu Y."/>
            <person name="Malik S.-B."/>
            <person name="Maier U.G."/>
            <person name="McRose D."/>
            <person name="Mock T."/>
            <person name="Neilson J.A."/>
            <person name="Onodera N.T."/>
            <person name="Poole A.M."/>
            <person name="Pritham E.J."/>
            <person name="Richards T.A."/>
            <person name="Rocap G."/>
            <person name="Roy S.W."/>
            <person name="Sarai C."/>
            <person name="Schaack S."/>
            <person name="Shirato S."/>
            <person name="Slamovits C.H."/>
            <person name="Spencer D.F."/>
            <person name="Suzuki S."/>
            <person name="Worden A.Z."/>
            <person name="Zauner S."/>
            <person name="Barry K."/>
            <person name="Bell C."/>
            <person name="Bharti A.K."/>
            <person name="Crow J.A."/>
            <person name="Grimwood J."/>
            <person name="Kramer R."/>
            <person name="Lindquist E."/>
            <person name="Lucas S."/>
            <person name="Salamov A."/>
            <person name="McFadden G.I."/>
            <person name="Lane C.E."/>
            <person name="Keeling P.J."/>
            <person name="Gray M.W."/>
            <person name="Grigoriev I.V."/>
            <person name="Archibald J.M."/>
        </authorList>
    </citation>
    <scope>NUCLEOTIDE SEQUENCE</scope>
    <source>
        <strain evidence="4">CCMP2712</strain>
    </source>
</reference>
<dbReference type="RefSeq" id="XP_005830207.1">
    <property type="nucleotide sequence ID" value="XM_005830150.1"/>
</dbReference>
<dbReference type="AlphaFoldDB" id="L1J4H5"/>
<feature type="transmembrane region" description="Helical" evidence="1">
    <location>
        <begin position="117"/>
        <end position="136"/>
    </location>
</feature>
<feature type="transmembrane region" description="Helical" evidence="1">
    <location>
        <begin position="183"/>
        <end position="203"/>
    </location>
</feature>
<keyword evidence="1" id="KW-1133">Transmembrane helix</keyword>
<evidence type="ECO:0000313" key="4">
    <source>
        <dbReference type="Proteomes" id="UP000011087"/>
    </source>
</evidence>
<dbReference type="KEGG" id="gtt:GUITHDRAFT_140552"/>
<feature type="transmembrane region" description="Helical" evidence="1">
    <location>
        <begin position="50"/>
        <end position="70"/>
    </location>
</feature>
<keyword evidence="1" id="KW-0812">Transmembrane</keyword>